<keyword evidence="2" id="KW-1185">Reference proteome</keyword>
<organism evidence="1 2">
    <name type="scientific">Cymbomonas tetramitiformis</name>
    <dbReference type="NCBI Taxonomy" id="36881"/>
    <lineage>
        <taxon>Eukaryota</taxon>
        <taxon>Viridiplantae</taxon>
        <taxon>Chlorophyta</taxon>
        <taxon>Pyramimonadophyceae</taxon>
        <taxon>Pyramimonadales</taxon>
        <taxon>Pyramimonadaceae</taxon>
        <taxon>Cymbomonas</taxon>
    </lineage>
</organism>
<comment type="caution">
    <text evidence="1">The sequence shown here is derived from an EMBL/GenBank/DDBJ whole genome shotgun (WGS) entry which is preliminary data.</text>
</comment>
<evidence type="ECO:0000313" key="1">
    <source>
        <dbReference type="EMBL" id="KAK3266980.1"/>
    </source>
</evidence>
<dbReference type="EMBL" id="LGRX02012689">
    <property type="protein sequence ID" value="KAK3266980.1"/>
    <property type="molecule type" value="Genomic_DNA"/>
</dbReference>
<accession>A0AAE0FW53</accession>
<reference evidence="1 2" key="1">
    <citation type="journal article" date="2015" name="Genome Biol. Evol.">
        <title>Comparative Genomics of a Bacterivorous Green Alga Reveals Evolutionary Causalities and Consequences of Phago-Mixotrophic Mode of Nutrition.</title>
        <authorList>
            <person name="Burns J.A."/>
            <person name="Paasch A."/>
            <person name="Narechania A."/>
            <person name="Kim E."/>
        </authorList>
    </citation>
    <scope>NUCLEOTIDE SEQUENCE [LARGE SCALE GENOMIC DNA]</scope>
    <source>
        <strain evidence="1 2">PLY_AMNH</strain>
    </source>
</reference>
<name>A0AAE0FW53_9CHLO</name>
<dbReference type="Proteomes" id="UP001190700">
    <property type="component" value="Unassembled WGS sequence"/>
</dbReference>
<evidence type="ECO:0000313" key="2">
    <source>
        <dbReference type="Proteomes" id="UP001190700"/>
    </source>
</evidence>
<sequence>VWSESLWPKKLCQAVEEHLGKACCVGYHMEGLLPGNLYLELDSEATVVRALRTMRPLFVPHDVPRTNAIRVAFGRHPNLCQDLFMKLALQGPVKLCMEQTIDSVARFFDDRLLKVDQAADGANTEKAAAVVDVWLSKQWDTDKGVRCGVIELFNSDFVSAALLLDSQPLAWGVLLKVAPYSTRPATTLSDGTSAPVLSGIEAVDTSVQNLKRACEASLGDGEPAINACTEAIDHNDQEWVQPDPGLLTAAADPPSARQLMLGKRPRAEGESTSAQAPELQLQVARATEMKHTIAKVSAGGDGQSIEVLEAQLPLAKAKEQQGI</sequence>
<protein>
    <submittedName>
        <fullName evidence="1">Uncharacterized protein</fullName>
    </submittedName>
</protein>
<proteinExistence type="predicted"/>
<gene>
    <name evidence="1" type="ORF">CYMTET_24433</name>
</gene>
<feature type="non-terminal residue" evidence="1">
    <location>
        <position position="1"/>
    </location>
</feature>
<dbReference type="AlphaFoldDB" id="A0AAE0FW53"/>